<organism evidence="5 6">
    <name type="scientific">Actinophytocola gossypii</name>
    <dbReference type="NCBI Taxonomy" id="2812003"/>
    <lineage>
        <taxon>Bacteria</taxon>
        <taxon>Bacillati</taxon>
        <taxon>Actinomycetota</taxon>
        <taxon>Actinomycetes</taxon>
        <taxon>Pseudonocardiales</taxon>
        <taxon>Pseudonocardiaceae</taxon>
    </lineage>
</organism>
<dbReference type="Gene3D" id="3.40.50.150">
    <property type="entry name" value="Vaccinia Virus protein VP39"/>
    <property type="match status" value="1"/>
</dbReference>
<name>A0ABT2J1R4_9PSEU</name>
<evidence type="ECO:0000313" key="5">
    <source>
        <dbReference type="EMBL" id="MCT2581798.1"/>
    </source>
</evidence>
<keyword evidence="3" id="KW-0949">S-adenosyl-L-methionine</keyword>
<dbReference type="SUPFAM" id="SSF53335">
    <property type="entry name" value="S-adenosyl-L-methionine-dependent methyltransferases"/>
    <property type="match status" value="1"/>
</dbReference>
<accession>A0ABT2J1R4</accession>
<keyword evidence="2" id="KW-0808">Transferase</keyword>
<dbReference type="PANTHER" id="PTHR43464:SF19">
    <property type="entry name" value="UBIQUINONE BIOSYNTHESIS O-METHYLTRANSFERASE, MITOCHONDRIAL"/>
    <property type="match status" value="1"/>
</dbReference>
<keyword evidence="1 5" id="KW-0489">Methyltransferase</keyword>
<evidence type="ECO:0000256" key="2">
    <source>
        <dbReference type="ARBA" id="ARBA00022679"/>
    </source>
</evidence>
<evidence type="ECO:0000313" key="6">
    <source>
        <dbReference type="Proteomes" id="UP001156441"/>
    </source>
</evidence>
<dbReference type="InterPro" id="IPR041698">
    <property type="entry name" value="Methyltransf_25"/>
</dbReference>
<evidence type="ECO:0000259" key="4">
    <source>
        <dbReference type="Pfam" id="PF13649"/>
    </source>
</evidence>
<dbReference type="EMBL" id="JAFFZE010000004">
    <property type="protein sequence ID" value="MCT2581798.1"/>
    <property type="molecule type" value="Genomic_DNA"/>
</dbReference>
<protein>
    <submittedName>
        <fullName evidence="5">Class I SAM-dependent methyltransferase</fullName>
    </submittedName>
</protein>
<reference evidence="5 6" key="1">
    <citation type="submission" date="2021-02" db="EMBL/GenBank/DDBJ databases">
        <title>Actinophytocola xerophila sp. nov., isolated from soil of cotton cropping field.</title>
        <authorList>
            <person name="Huang R."/>
            <person name="Chen X."/>
            <person name="Ge X."/>
            <person name="Liu W."/>
        </authorList>
    </citation>
    <scope>NUCLEOTIDE SEQUENCE [LARGE SCALE GENOMIC DNA]</scope>
    <source>
        <strain evidence="5 6">S1-96</strain>
    </source>
</reference>
<dbReference type="PANTHER" id="PTHR43464">
    <property type="entry name" value="METHYLTRANSFERASE"/>
    <property type="match status" value="1"/>
</dbReference>
<keyword evidence="6" id="KW-1185">Reference proteome</keyword>
<dbReference type="InterPro" id="IPR029063">
    <property type="entry name" value="SAM-dependent_MTases_sf"/>
</dbReference>
<dbReference type="CDD" id="cd02440">
    <property type="entry name" value="AdoMet_MTases"/>
    <property type="match status" value="1"/>
</dbReference>
<dbReference type="Pfam" id="PF13649">
    <property type="entry name" value="Methyltransf_25"/>
    <property type="match status" value="1"/>
</dbReference>
<comment type="caution">
    <text evidence="5">The sequence shown here is derived from an EMBL/GenBank/DDBJ whole genome shotgun (WGS) entry which is preliminary data.</text>
</comment>
<dbReference type="GO" id="GO:0008168">
    <property type="term" value="F:methyltransferase activity"/>
    <property type="evidence" value="ECO:0007669"/>
    <property type="project" value="UniProtKB-KW"/>
</dbReference>
<evidence type="ECO:0000256" key="3">
    <source>
        <dbReference type="ARBA" id="ARBA00022691"/>
    </source>
</evidence>
<gene>
    <name evidence="5" type="ORF">JT362_01530</name>
</gene>
<proteinExistence type="predicted"/>
<dbReference type="GO" id="GO:0032259">
    <property type="term" value="P:methylation"/>
    <property type="evidence" value="ECO:0007669"/>
    <property type="project" value="UniProtKB-KW"/>
</dbReference>
<dbReference type="Proteomes" id="UP001156441">
    <property type="component" value="Unassembled WGS sequence"/>
</dbReference>
<feature type="domain" description="Methyltransferase" evidence="4">
    <location>
        <begin position="41"/>
        <end position="132"/>
    </location>
</feature>
<sequence length="227" mass="24875">MNFEELYQNDSAANGDIPWDIGRPQPVLVDIVEAGEVRGDVLDIGCGLGDNSIFLAARGYRVTGVDVAPSALAKARERAGELDIDFRVGDATELAGLENRFDTVIDSALYHCLTEEDRHRYLDALYRAARPGAVLHVFCFSEALPASIPGPFRISERNLRETVGRRWTITRLRPAFYDTSPPQEAFARVVDAALPDARSRADALAKVPTDGHGGTRKPIWQLAATRG</sequence>
<evidence type="ECO:0000256" key="1">
    <source>
        <dbReference type="ARBA" id="ARBA00022603"/>
    </source>
</evidence>